<evidence type="ECO:0000256" key="1">
    <source>
        <dbReference type="SAM" id="MobiDB-lite"/>
    </source>
</evidence>
<reference evidence="2" key="1">
    <citation type="submission" date="2021-02" db="EMBL/GenBank/DDBJ databases">
        <title>Natrosporangium hydrolyticum gen. nov., sp. nov, a haloalkaliphilic actinobacterium from a soda solonchak soil.</title>
        <authorList>
            <person name="Sorokin D.Y."/>
            <person name="Khijniak T.V."/>
            <person name="Zakharycheva A.P."/>
            <person name="Boueva O.V."/>
            <person name="Ariskina E.V."/>
            <person name="Hahnke R.L."/>
            <person name="Bunk B."/>
            <person name="Sproer C."/>
            <person name="Schumann P."/>
            <person name="Evtushenko L.I."/>
            <person name="Kublanov I.V."/>
        </authorList>
    </citation>
    <scope>NUCLEOTIDE SEQUENCE</scope>
    <source>
        <strain evidence="2">DSM 106523</strain>
    </source>
</reference>
<feature type="region of interest" description="Disordered" evidence="1">
    <location>
        <begin position="1"/>
        <end position="35"/>
    </location>
</feature>
<dbReference type="Pfam" id="PF20199">
    <property type="entry name" value="RepSA"/>
    <property type="match status" value="1"/>
</dbReference>
<dbReference type="InterPro" id="IPR046828">
    <property type="entry name" value="RepSA"/>
</dbReference>
<dbReference type="KEGG" id="nhy:JQS43_21290"/>
<feature type="region of interest" description="Disordered" evidence="1">
    <location>
        <begin position="171"/>
        <end position="224"/>
    </location>
</feature>
<feature type="region of interest" description="Disordered" evidence="1">
    <location>
        <begin position="562"/>
        <end position="583"/>
    </location>
</feature>
<sequence length="583" mass="64928">MSTQQQTLPGLAPASPEAGTGEPCSAPRPGSRAARLRLPRTVDVLKELAAEHGVCARPVSLRRTDLETGTTELVDLPCGATREDKCKPCATRARRLRQQQIREGWHRAEEPLPLPDRPTDEQQGLVVLRAHLEFERAQMMLRPSDPDTRAAELADVDAAIAELDEEISAAGLRGQAAPSHRQPDDPDTGGERRVRSTRRRQDAPDLPRRPVQPRTVGREYQAPDGKTYRPSLFLTLTLPSYGRVLGDGTPADPNSYDYRAAAWDAVHFPRLLDRFWQNLRRAVGWNVQYAGSVEPQRRLAPHAHFAIRGTISRALLRQVAAATYHQVWWPPVDGLRYRPDHLPVWDEHTGGYVDPDTGRPLQTWGEALDQVDNDPDAQPVHVARFGVQVHAQGVTAGSADSDRCVRYITKYLTKQAADCHAATTDRQRAHLERFHAQLRVTPCSPRCANWLLYGIQPDRAHAKLAPGRCRGRVHQRATLGLGGRRVLVSRQWSGKTLKDHRADNRAWVRALLGLSTDDQADDTGGGTRATRYAWELARPGDPDLPPIGQRLLRAVSERIQQRVQLDQARREANAPPGDRVSSS</sequence>
<dbReference type="RefSeq" id="WP_420847610.1">
    <property type="nucleotide sequence ID" value="NZ_CP070499.1"/>
</dbReference>
<gene>
    <name evidence="2" type="ORF">JQS43_21290</name>
</gene>
<evidence type="ECO:0000313" key="2">
    <source>
        <dbReference type="EMBL" id="QSB14046.1"/>
    </source>
</evidence>
<name>A0A895YHN1_9ACTN</name>
<accession>A0A895YHN1</accession>
<proteinExistence type="predicted"/>
<evidence type="ECO:0000313" key="3">
    <source>
        <dbReference type="Proteomes" id="UP000662857"/>
    </source>
</evidence>
<dbReference type="Proteomes" id="UP000662857">
    <property type="component" value="Chromosome"/>
</dbReference>
<protein>
    <submittedName>
        <fullName evidence="2">Replication initiation protein</fullName>
    </submittedName>
</protein>
<feature type="compositionally biased region" description="Basic and acidic residues" evidence="1">
    <location>
        <begin position="181"/>
        <end position="208"/>
    </location>
</feature>
<dbReference type="AlphaFoldDB" id="A0A895YHN1"/>
<dbReference type="EMBL" id="CP070499">
    <property type="protein sequence ID" value="QSB14046.1"/>
    <property type="molecule type" value="Genomic_DNA"/>
</dbReference>
<keyword evidence="3" id="KW-1185">Reference proteome</keyword>
<organism evidence="2 3">
    <name type="scientific">Natronosporangium hydrolyticum</name>
    <dbReference type="NCBI Taxonomy" id="2811111"/>
    <lineage>
        <taxon>Bacteria</taxon>
        <taxon>Bacillati</taxon>
        <taxon>Actinomycetota</taxon>
        <taxon>Actinomycetes</taxon>
        <taxon>Micromonosporales</taxon>
        <taxon>Micromonosporaceae</taxon>
        <taxon>Natronosporangium</taxon>
    </lineage>
</organism>